<name>A0A1I2U652_9BACT</name>
<dbReference type="Proteomes" id="UP000199642">
    <property type="component" value="Unassembled WGS sequence"/>
</dbReference>
<gene>
    <name evidence="1" type="ORF">SAMN04487988_10768</name>
</gene>
<dbReference type="InterPro" id="IPR036291">
    <property type="entry name" value="NAD(P)-bd_dom_sf"/>
</dbReference>
<keyword evidence="2" id="KW-1185">Reference proteome</keyword>
<dbReference type="STRING" id="435880.SAMN04487988_10768"/>
<dbReference type="OrthoDB" id="751203at2"/>
<sequence>MNKISIIGLGWIGLPLAKLLLEKNVKVIGSSTTSAKASSLQNLGIPSIHFALDPHPIGSGFHQLFQGDVIVLNIPPRSRQDGGEKYLEQLKFLTALLNNSPIQKVLYVSSTGVYPEDFRSEEYTEEEAISLSTAGNPALWKAERYLLDNLEQDLTIVRFGGLLGDDRIPGRYFSGKENVIGHTRVNYIYRNDAVQMMHFILANELWGKTFNGVAPLHPLRKEVYEKNAQDLGIAPPASFAPENPAEQRLVSSQKIIDSGFEFTFPDPLDFPYQQ</sequence>
<protein>
    <submittedName>
        <fullName evidence="1">Nucleoside-diphosphate-sugar epimerase</fullName>
    </submittedName>
</protein>
<dbReference type="RefSeq" id="WP_092791800.1">
    <property type="nucleotide sequence ID" value="NZ_FOPC01000007.1"/>
</dbReference>
<proteinExistence type="predicted"/>
<reference evidence="2" key="1">
    <citation type="submission" date="2016-10" db="EMBL/GenBank/DDBJ databases">
        <authorList>
            <person name="Varghese N."/>
            <person name="Submissions S."/>
        </authorList>
    </citation>
    <scope>NUCLEOTIDE SEQUENCE [LARGE SCALE GENOMIC DNA]</scope>
    <source>
        <strain evidence="2">DSM 19315</strain>
    </source>
</reference>
<dbReference type="GO" id="GO:0005737">
    <property type="term" value="C:cytoplasm"/>
    <property type="evidence" value="ECO:0007669"/>
    <property type="project" value="TreeGrafter"/>
</dbReference>
<evidence type="ECO:0000313" key="2">
    <source>
        <dbReference type="Proteomes" id="UP000199642"/>
    </source>
</evidence>
<organism evidence="1 2">
    <name type="scientific">Algoriphagus hitonicola</name>
    <dbReference type="NCBI Taxonomy" id="435880"/>
    <lineage>
        <taxon>Bacteria</taxon>
        <taxon>Pseudomonadati</taxon>
        <taxon>Bacteroidota</taxon>
        <taxon>Cytophagia</taxon>
        <taxon>Cytophagales</taxon>
        <taxon>Cyclobacteriaceae</taxon>
        <taxon>Algoriphagus</taxon>
    </lineage>
</organism>
<dbReference type="PANTHER" id="PTHR48079">
    <property type="entry name" value="PROTEIN YEEZ"/>
    <property type="match status" value="1"/>
</dbReference>
<dbReference type="InterPro" id="IPR051783">
    <property type="entry name" value="NAD(P)-dependent_oxidoreduct"/>
</dbReference>
<dbReference type="EMBL" id="FOPC01000007">
    <property type="protein sequence ID" value="SFG72604.1"/>
    <property type="molecule type" value="Genomic_DNA"/>
</dbReference>
<evidence type="ECO:0000313" key="1">
    <source>
        <dbReference type="EMBL" id="SFG72604.1"/>
    </source>
</evidence>
<dbReference type="SUPFAM" id="SSF51735">
    <property type="entry name" value="NAD(P)-binding Rossmann-fold domains"/>
    <property type="match status" value="1"/>
</dbReference>
<dbReference type="AlphaFoldDB" id="A0A1I2U652"/>
<dbReference type="GO" id="GO:0004029">
    <property type="term" value="F:aldehyde dehydrogenase (NAD+) activity"/>
    <property type="evidence" value="ECO:0007669"/>
    <property type="project" value="TreeGrafter"/>
</dbReference>
<accession>A0A1I2U652</accession>
<dbReference type="Gene3D" id="3.40.50.720">
    <property type="entry name" value="NAD(P)-binding Rossmann-like Domain"/>
    <property type="match status" value="1"/>
</dbReference>
<dbReference type="PANTHER" id="PTHR48079:SF6">
    <property type="entry name" value="NAD(P)-BINDING DOMAIN-CONTAINING PROTEIN-RELATED"/>
    <property type="match status" value="1"/>
</dbReference>